<evidence type="ECO:0000256" key="5">
    <source>
        <dbReference type="SAM" id="Phobius"/>
    </source>
</evidence>
<keyword evidence="4 5" id="KW-0472">Membrane</keyword>
<dbReference type="InterPro" id="IPR004837">
    <property type="entry name" value="NaCa_Exmemb"/>
</dbReference>
<feature type="domain" description="Sodium/calcium exchanger membrane region" evidence="6">
    <location>
        <begin position="174"/>
        <end position="312"/>
    </location>
</feature>
<dbReference type="RefSeq" id="WP_159454677.1">
    <property type="nucleotide sequence ID" value="NZ_FUWV01000006.1"/>
</dbReference>
<feature type="transmembrane region" description="Helical" evidence="5">
    <location>
        <begin position="241"/>
        <end position="258"/>
    </location>
</feature>
<dbReference type="InterPro" id="IPR004481">
    <property type="entry name" value="K/Na/Ca-exchanger"/>
</dbReference>
<evidence type="ECO:0000256" key="1">
    <source>
        <dbReference type="ARBA" id="ARBA00004141"/>
    </source>
</evidence>
<feature type="transmembrane region" description="Helical" evidence="5">
    <location>
        <begin position="175"/>
        <end position="200"/>
    </location>
</feature>
<feature type="transmembrane region" description="Helical" evidence="5">
    <location>
        <begin position="124"/>
        <end position="142"/>
    </location>
</feature>
<feature type="transmembrane region" description="Helical" evidence="5">
    <location>
        <begin position="68"/>
        <end position="89"/>
    </location>
</feature>
<feature type="transmembrane region" description="Helical" evidence="5">
    <location>
        <begin position="295"/>
        <end position="314"/>
    </location>
</feature>
<dbReference type="Gene3D" id="1.20.1420.30">
    <property type="entry name" value="NCX, central ion-binding region"/>
    <property type="match status" value="1"/>
</dbReference>
<evidence type="ECO:0000256" key="3">
    <source>
        <dbReference type="ARBA" id="ARBA00022989"/>
    </source>
</evidence>
<keyword evidence="2 5" id="KW-0812">Transmembrane</keyword>
<dbReference type="EMBL" id="FUWV01000006">
    <property type="protein sequence ID" value="SJZ63689.1"/>
    <property type="molecule type" value="Genomic_DNA"/>
</dbReference>
<feature type="transmembrane region" description="Helical" evidence="5">
    <location>
        <begin position="270"/>
        <end position="288"/>
    </location>
</feature>
<dbReference type="GO" id="GO:0005262">
    <property type="term" value="F:calcium channel activity"/>
    <property type="evidence" value="ECO:0007669"/>
    <property type="project" value="TreeGrafter"/>
</dbReference>
<dbReference type="GO" id="GO:0005886">
    <property type="term" value="C:plasma membrane"/>
    <property type="evidence" value="ECO:0007669"/>
    <property type="project" value="TreeGrafter"/>
</dbReference>
<reference evidence="7 8" key="1">
    <citation type="submission" date="2017-02" db="EMBL/GenBank/DDBJ databases">
        <authorList>
            <person name="Peterson S.W."/>
        </authorList>
    </citation>
    <scope>NUCLEOTIDE SEQUENCE [LARGE SCALE GENOMIC DNA]</scope>
    <source>
        <strain evidence="7 8">DSM 15102</strain>
    </source>
</reference>
<evidence type="ECO:0000313" key="7">
    <source>
        <dbReference type="EMBL" id="SJZ63689.1"/>
    </source>
</evidence>
<evidence type="ECO:0000256" key="4">
    <source>
        <dbReference type="ARBA" id="ARBA00023136"/>
    </source>
</evidence>
<evidence type="ECO:0000256" key="2">
    <source>
        <dbReference type="ARBA" id="ARBA00022692"/>
    </source>
</evidence>
<accession>A0A1T4M9K6</accession>
<keyword evidence="8" id="KW-1185">Reference proteome</keyword>
<dbReference type="InterPro" id="IPR044880">
    <property type="entry name" value="NCX_ion-bd_dom_sf"/>
</dbReference>
<comment type="subcellular location">
    <subcellularLocation>
        <location evidence="1">Membrane</location>
        <topology evidence="1">Multi-pass membrane protein</topology>
    </subcellularLocation>
</comment>
<feature type="domain" description="Sodium/calcium exchanger membrane region" evidence="6">
    <location>
        <begin position="5"/>
        <end position="144"/>
    </location>
</feature>
<feature type="transmembrane region" description="Helical" evidence="5">
    <location>
        <begin position="6"/>
        <end position="26"/>
    </location>
</feature>
<dbReference type="Pfam" id="PF01699">
    <property type="entry name" value="Na_Ca_ex"/>
    <property type="match status" value="2"/>
</dbReference>
<dbReference type="Proteomes" id="UP000196365">
    <property type="component" value="Unassembled WGS sequence"/>
</dbReference>
<dbReference type="PANTHER" id="PTHR10846">
    <property type="entry name" value="SODIUM/POTASSIUM/CALCIUM EXCHANGER"/>
    <property type="match status" value="1"/>
</dbReference>
<dbReference type="NCBIfam" id="TIGR00367">
    <property type="entry name" value="calcium/sodium antiporter"/>
    <property type="match status" value="1"/>
</dbReference>
<dbReference type="OrthoDB" id="9794225at2"/>
<sequence length="315" mass="33733">MLVPYFLFFAGLIFIIKGGDLFVDGATWMAKVTGLPEVLIGATIVSLATTLPETTVSAISAIQNESGMALGNAIGSIICNTGLILGLSNFIKPSKINSKSFCSKGILLLVYLIFLLLICSKGSIQGTSSLIIFALLILYIIFNIKETYTNKNCSKEKTKSTFFTKKEAIEQITSFILGAVFVLIGANLLVDYGIVIARYWGVPSAIISLTLISLGTSLPEFITAISALIKGHTALSLGNILGANILNITLVIGVSSLFNPLPIDPQTITIDIPVALILNTILVIPSIFTKKTTRSQAACILLGYLIYVGFLFVFH</sequence>
<proteinExistence type="predicted"/>
<dbReference type="AlphaFoldDB" id="A0A1T4M9K6"/>
<name>A0A1T4M9K6_9FIRM</name>
<feature type="transmembrane region" description="Helical" evidence="5">
    <location>
        <begin position="101"/>
        <end position="118"/>
    </location>
</feature>
<dbReference type="PANTHER" id="PTHR10846:SF8">
    <property type="entry name" value="INNER MEMBRANE PROTEIN YRBG"/>
    <property type="match status" value="1"/>
</dbReference>
<keyword evidence="3 5" id="KW-1133">Transmembrane helix</keyword>
<evidence type="ECO:0000313" key="8">
    <source>
        <dbReference type="Proteomes" id="UP000196365"/>
    </source>
</evidence>
<dbReference type="GO" id="GO:0008273">
    <property type="term" value="F:calcium, potassium:sodium antiporter activity"/>
    <property type="evidence" value="ECO:0007669"/>
    <property type="project" value="TreeGrafter"/>
</dbReference>
<evidence type="ECO:0000259" key="6">
    <source>
        <dbReference type="Pfam" id="PF01699"/>
    </source>
</evidence>
<protein>
    <submittedName>
        <fullName evidence="7">Cation:H+ antiporter</fullName>
    </submittedName>
</protein>
<gene>
    <name evidence="7" type="ORF">SAMN02745973_01259</name>
</gene>
<dbReference type="GO" id="GO:0006874">
    <property type="term" value="P:intracellular calcium ion homeostasis"/>
    <property type="evidence" value="ECO:0007669"/>
    <property type="project" value="TreeGrafter"/>
</dbReference>
<feature type="transmembrane region" description="Helical" evidence="5">
    <location>
        <begin position="206"/>
        <end position="229"/>
    </location>
</feature>
<organism evidence="7 8">
    <name type="scientific">Garciella nitratireducens DSM 15102</name>
    <dbReference type="NCBI Taxonomy" id="1121911"/>
    <lineage>
        <taxon>Bacteria</taxon>
        <taxon>Bacillati</taxon>
        <taxon>Bacillota</taxon>
        <taxon>Clostridia</taxon>
        <taxon>Eubacteriales</taxon>
        <taxon>Eubacteriaceae</taxon>
        <taxon>Garciella</taxon>
    </lineage>
</organism>